<dbReference type="OrthoDB" id="9810850at2"/>
<evidence type="ECO:0000256" key="1">
    <source>
        <dbReference type="ARBA" id="ARBA00004651"/>
    </source>
</evidence>
<dbReference type="EMBL" id="QYCN01000042">
    <property type="protein sequence ID" value="RIY06216.1"/>
    <property type="molecule type" value="Genomic_DNA"/>
</dbReference>
<feature type="transmembrane region" description="Helical" evidence="8">
    <location>
        <begin position="29"/>
        <end position="53"/>
    </location>
</feature>
<feature type="transmembrane region" description="Helical" evidence="8">
    <location>
        <begin position="140"/>
        <end position="164"/>
    </location>
</feature>
<evidence type="ECO:0000313" key="10">
    <source>
        <dbReference type="EMBL" id="RIY06216.1"/>
    </source>
</evidence>
<feature type="transmembrane region" description="Helical" evidence="8">
    <location>
        <begin position="98"/>
        <end position="120"/>
    </location>
</feature>
<organism evidence="10 11">
    <name type="scientific">Hymenobacter rubripertinctus</name>
    <dbReference type="NCBI Taxonomy" id="2029981"/>
    <lineage>
        <taxon>Bacteria</taxon>
        <taxon>Pseudomonadati</taxon>
        <taxon>Bacteroidota</taxon>
        <taxon>Cytophagia</taxon>
        <taxon>Cytophagales</taxon>
        <taxon>Hymenobacteraceae</taxon>
        <taxon>Hymenobacter</taxon>
    </lineage>
</organism>
<reference evidence="10 11" key="2">
    <citation type="submission" date="2019-01" db="EMBL/GenBank/DDBJ databases">
        <title>Hymenobacter humicola sp. nov., isolated from soils in Antarctica.</title>
        <authorList>
            <person name="Sedlacek I."/>
            <person name="Holochova P."/>
            <person name="Kralova S."/>
            <person name="Pantucek R."/>
            <person name="Stankova E."/>
            <person name="Vrbovska V."/>
            <person name="Kristofova L."/>
            <person name="Svec P."/>
            <person name="Busse H.-J."/>
        </authorList>
    </citation>
    <scope>NUCLEOTIDE SEQUENCE [LARGE SCALE GENOMIC DNA]</scope>
    <source>
        <strain evidence="10 11">CCM 8852</strain>
    </source>
</reference>
<keyword evidence="3" id="KW-1003">Cell membrane</keyword>
<reference evidence="10 11" key="1">
    <citation type="submission" date="2018-09" db="EMBL/GenBank/DDBJ databases">
        <authorList>
            <person name="Zeman M."/>
            <person name="Pardy F."/>
        </authorList>
    </citation>
    <scope>NUCLEOTIDE SEQUENCE [LARGE SCALE GENOMIC DNA]</scope>
    <source>
        <strain evidence="10 11">CCM 8852</strain>
    </source>
</reference>
<gene>
    <name evidence="10" type="ORF">D0T11_18990</name>
</gene>
<evidence type="ECO:0000256" key="6">
    <source>
        <dbReference type="ARBA" id="ARBA00023136"/>
    </source>
</evidence>
<dbReference type="InterPro" id="IPR000298">
    <property type="entry name" value="Cyt_c_oxidase-like_su3"/>
</dbReference>
<dbReference type="InterPro" id="IPR024791">
    <property type="entry name" value="Cyt_c/ubiquinol_Oxase_su3"/>
</dbReference>
<dbReference type="PROSITE" id="PS50253">
    <property type="entry name" value="COX3"/>
    <property type="match status" value="1"/>
</dbReference>
<evidence type="ECO:0000256" key="4">
    <source>
        <dbReference type="ARBA" id="ARBA00022692"/>
    </source>
</evidence>
<dbReference type="AlphaFoldDB" id="A0A418QLW5"/>
<feature type="domain" description="Heme-copper oxidase subunit III family profile" evidence="9">
    <location>
        <begin position="37"/>
        <end position="214"/>
    </location>
</feature>
<keyword evidence="6 8" id="KW-0472">Membrane</keyword>
<evidence type="ECO:0000256" key="2">
    <source>
        <dbReference type="ARBA" id="ARBA00010581"/>
    </source>
</evidence>
<protein>
    <submittedName>
        <fullName evidence="10">Cytochrome c oxidase subunit III</fullName>
    </submittedName>
</protein>
<evidence type="ECO:0000259" key="9">
    <source>
        <dbReference type="PROSITE" id="PS50253"/>
    </source>
</evidence>
<comment type="caution">
    <text evidence="10">The sequence shown here is derived from an EMBL/GenBank/DDBJ whole genome shotgun (WGS) entry which is preliminary data.</text>
</comment>
<dbReference type="PANTHER" id="PTHR11403:SF2">
    <property type="entry name" value="CYTOCHROME BO(3) UBIQUINOL OXIDASE SUBUNIT 3"/>
    <property type="match status" value="1"/>
</dbReference>
<evidence type="ECO:0000256" key="3">
    <source>
        <dbReference type="ARBA" id="ARBA00022475"/>
    </source>
</evidence>
<dbReference type="Gene3D" id="1.20.120.80">
    <property type="entry name" value="Cytochrome c oxidase, subunit III, four-helix bundle"/>
    <property type="match status" value="1"/>
</dbReference>
<dbReference type="GO" id="GO:0005886">
    <property type="term" value="C:plasma membrane"/>
    <property type="evidence" value="ECO:0007669"/>
    <property type="project" value="UniProtKB-SubCell"/>
</dbReference>
<dbReference type="SUPFAM" id="SSF81452">
    <property type="entry name" value="Cytochrome c oxidase subunit III-like"/>
    <property type="match status" value="1"/>
</dbReference>
<name>A0A418QLW5_9BACT</name>
<evidence type="ECO:0000313" key="11">
    <source>
        <dbReference type="Proteomes" id="UP000284250"/>
    </source>
</evidence>
<comment type="subcellular location">
    <subcellularLocation>
        <location evidence="1 7">Cell membrane</location>
        <topology evidence="1 7">Multi-pass membrane protein</topology>
    </subcellularLocation>
</comment>
<dbReference type="GO" id="GO:0019646">
    <property type="term" value="P:aerobic electron transport chain"/>
    <property type="evidence" value="ECO:0007669"/>
    <property type="project" value="InterPro"/>
</dbReference>
<evidence type="ECO:0000256" key="5">
    <source>
        <dbReference type="ARBA" id="ARBA00022989"/>
    </source>
</evidence>
<dbReference type="PANTHER" id="PTHR11403">
    <property type="entry name" value="CYTOCHROME C OXIDASE SUBUNIT III"/>
    <property type="match status" value="1"/>
</dbReference>
<keyword evidence="11" id="KW-1185">Reference proteome</keyword>
<dbReference type="InterPro" id="IPR013833">
    <property type="entry name" value="Cyt_c_oxidase_su3_a-hlx"/>
</dbReference>
<dbReference type="Proteomes" id="UP000284250">
    <property type="component" value="Unassembled WGS sequence"/>
</dbReference>
<keyword evidence="5 8" id="KW-1133">Transmembrane helix</keyword>
<feature type="transmembrane region" description="Helical" evidence="8">
    <location>
        <begin position="65"/>
        <end position="86"/>
    </location>
</feature>
<sequence length="214" mass="24404">MNSDPNHSNKVGSNRPASSLQRMERVPPLLMMLYAGLVGITVLFVVLVGAYAYTRFRADAPTDIYPLPRFFSLSTIVLLISSYVIAQSRRLYEQDDLLMLRRCLAATLLLSSVFAGLQVLGWREMMVQGVFFKGQASGTFVYLISALHVAHLLGGMLFLLTLLLRTHYASRDAVRSLVFIRNPYRRLQLRMITLYWHFIDGLWIALFAAFLFLY</sequence>
<dbReference type="RefSeq" id="WP_119657393.1">
    <property type="nucleotide sequence ID" value="NZ_JBHUOI010000072.1"/>
</dbReference>
<accession>A0A418QLW5</accession>
<dbReference type="InterPro" id="IPR035973">
    <property type="entry name" value="Cyt_c_oxidase_su3-like_sf"/>
</dbReference>
<evidence type="ECO:0000256" key="7">
    <source>
        <dbReference type="RuleBase" id="RU003376"/>
    </source>
</evidence>
<dbReference type="GO" id="GO:0004129">
    <property type="term" value="F:cytochrome-c oxidase activity"/>
    <property type="evidence" value="ECO:0007669"/>
    <property type="project" value="InterPro"/>
</dbReference>
<comment type="similarity">
    <text evidence="2 7">Belongs to the cytochrome c oxidase subunit 3 family.</text>
</comment>
<feature type="transmembrane region" description="Helical" evidence="8">
    <location>
        <begin position="194"/>
        <end position="213"/>
    </location>
</feature>
<proteinExistence type="inferred from homology"/>
<evidence type="ECO:0000256" key="8">
    <source>
        <dbReference type="SAM" id="Phobius"/>
    </source>
</evidence>
<keyword evidence="4 7" id="KW-0812">Transmembrane</keyword>